<evidence type="ECO:0000256" key="2">
    <source>
        <dbReference type="ARBA" id="ARBA00013064"/>
    </source>
</evidence>
<name>A0A6N6JB63_9RHOB</name>
<gene>
    <name evidence="7" type="ORF">KIN_05470</name>
</gene>
<dbReference type="CDD" id="cd16343">
    <property type="entry name" value="LMWPTP"/>
    <property type="match status" value="1"/>
</dbReference>
<keyword evidence="4" id="KW-0904">Protein phosphatase</keyword>
<dbReference type="InterPro" id="IPR017867">
    <property type="entry name" value="Tyr_phospatase_low_mol_wt"/>
</dbReference>
<protein>
    <recommendedName>
        <fullName evidence="2">protein-tyrosine-phosphatase</fullName>
        <ecNumber evidence="2">3.1.3.48</ecNumber>
    </recommendedName>
</protein>
<organism evidence="7 8">
    <name type="scientific">Litoreibacter roseus</name>
    <dbReference type="NCBI Taxonomy" id="2601869"/>
    <lineage>
        <taxon>Bacteria</taxon>
        <taxon>Pseudomonadati</taxon>
        <taxon>Pseudomonadota</taxon>
        <taxon>Alphaproteobacteria</taxon>
        <taxon>Rhodobacterales</taxon>
        <taxon>Roseobacteraceae</taxon>
        <taxon>Litoreibacter</taxon>
    </lineage>
</organism>
<sequence length="159" mass="17351">MTDVILFVCMTDLCQSPLAKGVLRRELNAASLDFRVESAATSNWNTGDPPDERAIVAARLRGMDISESRAQQISPGHFVSASLIIPMSQRDVAQLEKWRPAGVDTPVRLLSSFAPDIDYSDIPDPYYTGRFDPVIDLIETCVAGLVEELKTNGLPKAGS</sequence>
<dbReference type="EC" id="3.1.3.48" evidence="2"/>
<evidence type="ECO:0000313" key="7">
    <source>
        <dbReference type="EMBL" id="GFE63473.1"/>
    </source>
</evidence>
<evidence type="ECO:0000313" key="8">
    <source>
        <dbReference type="Proteomes" id="UP000436822"/>
    </source>
</evidence>
<comment type="caution">
    <text evidence="7">The sequence shown here is derived from an EMBL/GenBank/DDBJ whole genome shotgun (WGS) entry which is preliminary data.</text>
</comment>
<dbReference type="PRINTS" id="PR00719">
    <property type="entry name" value="LMWPTPASE"/>
</dbReference>
<dbReference type="Pfam" id="PF01451">
    <property type="entry name" value="LMWPc"/>
    <property type="match status" value="1"/>
</dbReference>
<dbReference type="InterPro" id="IPR050438">
    <property type="entry name" value="LMW_PTPase"/>
</dbReference>
<dbReference type="InterPro" id="IPR036196">
    <property type="entry name" value="Ptyr_pPase_sf"/>
</dbReference>
<dbReference type="InterPro" id="IPR023485">
    <property type="entry name" value="Ptyr_pPase"/>
</dbReference>
<evidence type="ECO:0000256" key="1">
    <source>
        <dbReference type="ARBA" id="ARBA00011063"/>
    </source>
</evidence>
<keyword evidence="3" id="KW-0378">Hydrolase</keyword>
<dbReference type="RefSeq" id="WP_159804408.1">
    <property type="nucleotide sequence ID" value="NZ_BLJE01000001.1"/>
</dbReference>
<feature type="active site" description="Proton donor" evidence="5">
    <location>
        <position position="124"/>
    </location>
</feature>
<dbReference type="GO" id="GO:0004725">
    <property type="term" value="F:protein tyrosine phosphatase activity"/>
    <property type="evidence" value="ECO:0007669"/>
    <property type="project" value="UniProtKB-EC"/>
</dbReference>
<evidence type="ECO:0000256" key="5">
    <source>
        <dbReference type="PIRSR" id="PIRSR617867-1"/>
    </source>
</evidence>
<keyword evidence="8" id="KW-1185">Reference proteome</keyword>
<comment type="similarity">
    <text evidence="1">Belongs to the low molecular weight phosphotyrosine protein phosphatase family.</text>
</comment>
<dbReference type="Gene3D" id="3.40.50.2300">
    <property type="match status" value="1"/>
</dbReference>
<accession>A0A6N6JB63</accession>
<dbReference type="PANTHER" id="PTHR11717">
    <property type="entry name" value="LOW MOLECULAR WEIGHT PROTEIN TYROSINE PHOSPHATASE"/>
    <property type="match status" value="1"/>
</dbReference>
<evidence type="ECO:0000256" key="4">
    <source>
        <dbReference type="ARBA" id="ARBA00022912"/>
    </source>
</evidence>
<dbReference type="EMBL" id="BLJE01000001">
    <property type="protein sequence ID" value="GFE63473.1"/>
    <property type="molecule type" value="Genomic_DNA"/>
</dbReference>
<dbReference type="AlphaFoldDB" id="A0A6N6JB63"/>
<reference evidence="7 8" key="1">
    <citation type="submission" date="2019-12" db="EMBL/GenBank/DDBJ databases">
        <title>Litoreibacter badius sp. nov., a novel bacteriochlorophyll a-containing bacterium in the genus Litoreibacter.</title>
        <authorList>
            <person name="Kanamuro M."/>
            <person name="Takabe Y."/>
            <person name="Mori K."/>
            <person name="Takaichi S."/>
            <person name="Hanada S."/>
        </authorList>
    </citation>
    <scope>NUCLEOTIDE SEQUENCE [LARGE SCALE GENOMIC DNA]</scope>
    <source>
        <strain evidence="7 8">K6</strain>
    </source>
</reference>
<dbReference type="PANTHER" id="PTHR11717:SF7">
    <property type="entry name" value="LOW MOLECULAR WEIGHT PHOSPHOTYROSINE PROTEIN PHOSPHATASE"/>
    <property type="match status" value="1"/>
</dbReference>
<proteinExistence type="inferred from homology"/>
<feature type="active site" description="Nucleophile" evidence="5">
    <location>
        <position position="9"/>
    </location>
</feature>
<feature type="domain" description="Phosphotyrosine protein phosphatase I" evidence="6">
    <location>
        <begin position="5"/>
        <end position="148"/>
    </location>
</feature>
<dbReference type="OrthoDB" id="9784339at2"/>
<dbReference type="SUPFAM" id="SSF52788">
    <property type="entry name" value="Phosphotyrosine protein phosphatases I"/>
    <property type="match status" value="1"/>
</dbReference>
<dbReference type="SMART" id="SM00226">
    <property type="entry name" value="LMWPc"/>
    <property type="match status" value="1"/>
</dbReference>
<dbReference type="Proteomes" id="UP000436822">
    <property type="component" value="Unassembled WGS sequence"/>
</dbReference>
<evidence type="ECO:0000256" key="3">
    <source>
        <dbReference type="ARBA" id="ARBA00022801"/>
    </source>
</evidence>
<evidence type="ECO:0000259" key="6">
    <source>
        <dbReference type="SMART" id="SM00226"/>
    </source>
</evidence>